<dbReference type="Gene3D" id="3.30.1480.10">
    <property type="entry name" value="NusA, N-terminal domain"/>
    <property type="match status" value="1"/>
</dbReference>
<dbReference type="OrthoDB" id="9807233at2"/>
<dbReference type="CDD" id="cd04455">
    <property type="entry name" value="S1_NusA"/>
    <property type="match status" value="1"/>
</dbReference>
<keyword evidence="5 7" id="KW-0805">Transcription regulation</keyword>
<comment type="subcellular location">
    <subcellularLocation>
        <location evidence="7">Cytoplasm</location>
    </subcellularLocation>
</comment>
<comment type="function">
    <text evidence="7">Participates in both transcription termination and antitermination.</text>
</comment>
<dbReference type="FunFam" id="3.30.1480.10:FF:000002">
    <property type="entry name" value="Transcription termination/antitermination protein NusA"/>
    <property type="match status" value="1"/>
</dbReference>
<dbReference type="GO" id="GO:0005829">
    <property type="term" value="C:cytosol"/>
    <property type="evidence" value="ECO:0007669"/>
    <property type="project" value="TreeGrafter"/>
</dbReference>
<dbReference type="HAMAP" id="MF_00945_B">
    <property type="entry name" value="NusA_B"/>
    <property type="match status" value="1"/>
</dbReference>
<dbReference type="CDD" id="cd02134">
    <property type="entry name" value="KH-II_NusA_rpt1"/>
    <property type="match status" value="1"/>
</dbReference>
<evidence type="ECO:0000256" key="7">
    <source>
        <dbReference type="HAMAP-Rule" id="MF_00945"/>
    </source>
</evidence>
<dbReference type="InterPro" id="IPR036555">
    <property type="entry name" value="NusA_N_sf"/>
</dbReference>
<evidence type="ECO:0000313" key="10">
    <source>
        <dbReference type="Proteomes" id="UP000198636"/>
    </source>
</evidence>
<dbReference type="InterPro" id="IPR015946">
    <property type="entry name" value="KH_dom-like_a/b"/>
</dbReference>
<dbReference type="AlphaFoldDB" id="A0A1G5DCY6"/>
<dbReference type="Gene3D" id="2.40.50.140">
    <property type="entry name" value="Nucleic acid-binding proteins"/>
    <property type="match status" value="1"/>
</dbReference>
<evidence type="ECO:0000256" key="1">
    <source>
        <dbReference type="ARBA" id="ARBA00022472"/>
    </source>
</evidence>
<dbReference type="InterPro" id="IPR058582">
    <property type="entry name" value="KH_NusA_2nd"/>
</dbReference>
<accession>A0A1G5DCY6</accession>
<keyword evidence="6 7" id="KW-0804">Transcription</keyword>
<evidence type="ECO:0000313" key="9">
    <source>
        <dbReference type="EMBL" id="SCY12565.1"/>
    </source>
</evidence>
<dbReference type="PROSITE" id="PS50126">
    <property type="entry name" value="S1"/>
    <property type="match status" value="1"/>
</dbReference>
<dbReference type="CDD" id="cd22529">
    <property type="entry name" value="KH-II_NusA_rpt2"/>
    <property type="match status" value="1"/>
</dbReference>
<dbReference type="InterPro" id="IPR030842">
    <property type="entry name" value="TF_NusA_bacterial"/>
</dbReference>
<evidence type="ECO:0000256" key="5">
    <source>
        <dbReference type="ARBA" id="ARBA00023015"/>
    </source>
</evidence>
<dbReference type="SUPFAM" id="SSF54814">
    <property type="entry name" value="Prokaryotic type KH domain (KH-domain type II)"/>
    <property type="match status" value="2"/>
</dbReference>
<dbReference type="PANTHER" id="PTHR22648">
    <property type="entry name" value="TRANSCRIPTION TERMINATION FACTOR NUSA"/>
    <property type="match status" value="1"/>
</dbReference>
<dbReference type="FunFam" id="2.40.50.140:FF:000058">
    <property type="entry name" value="Transcription termination/antitermination protein NusA"/>
    <property type="match status" value="1"/>
</dbReference>
<evidence type="ECO:0000256" key="4">
    <source>
        <dbReference type="ARBA" id="ARBA00022884"/>
    </source>
</evidence>
<comment type="subunit">
    <text evidence="7">Monomer. Binds directly to the core enzyme of the DNA-dependent RNA polymerase and to nascent RNA.</text>
</comment>
<dbReference type="EMBL" id="FMUS01000004">
    <property type="protein sequence ID" value="SCY12565.1"/>
    <property type="molecule type" value="Genomic_DNA"/>
</dbReference>
<dbReference type="SMART" id="SM00316">
    <property type="entry name" value="S1"/>
    <property type="match status" value="1"/>
</dbReference>
<dbReference type="InterPro" id="IPR012340">
    <property type="entry name" value="NA-bd_OB-fold"/>
</dbReference>
<dbReference type="GO" id="GO:0003723">
    <property type="term" value="F:RNA binding"/>
    <property type="evidence" value="ECO:0007669"/>
    <property type="project" value="UniProtKB-UniRule"/>
</dbReference>
<dbReference type="SMART" id="SM00322">
    <property type="entry name" value="KH"/>
    <property type="match status" value="1"/>
</dbReference>
<dbReference type="InterPro" id="IPR004087">
    <property type="entry name" value="KH_dom"/>
</dbReference>
<keyword evidence="4 7" id="KW-0694">RNA-binding</keyword>
<dbReference type="InterPro" id="IPR009019">
    <property type="entry name" value="KH_sf_prok-type"/>
</dbReference>
<dbReference type="PROSITE" id="PS50084">
    <property type="entry name" value="KH_TYPE_1"/>
    <property type="match status" value="1"/>
</dbReference>
<proteinExistence type="inferred from homology"/>
<dbReference type="FunFam" id="3.30.300.20:FF:000005">
    <property type="entry name" value="Transcription termination/antitermination protein NusA"/>
    <property type="match status" value="1"/>
</dbReference>
<evidence type="ECO:0000259" key="8">
    <source>
        <dbReference type="PROSITE" id="PS50126"/>
    </source>
</evidence>
<dbReference type="SUPFAM" id="SSF50249">
    <property type="entry name" value="Nucleic acid-binding proteins"/>
    <property type="match status" value="1"/>
</dbReference>
<comment type="similarity">
    <text evidence="7">Belongs to the NusA family.</text>
</comment>
<organism evidence="9 10">
    <name type="scientific">Alkaliphilus peptidifermentans DSM 18978</name>
    <dbReference type="NCBI Taxonomy" id="1120976"/>
    <lineage>
        <taxon>Bacteria</taxon>
        <taxon>Bacillati</taxon>
        <taxon>Bacillota</taxon>
        <taxon>Clostridia</taxon>
        <taxon>Peptostreptococcales</taxon>
        <taxon>Natronincolaceae</taxon>
        <taxon>Alkaliphilus</taxon>
    </lineage>
</organism>
<name>A0A1G5DCY6_9FIRM</name>
<dbReference type="RefSeq" id="WP_091540383.1">
    <property type="nucleotide sequence ID" value="NZ_FMUS01000004.1"/>
</dbReference>
<evidence type="ECO:0000256" key="6">
    <source>
        <dbReference type="ARBA" id="ARBA00023163"/>
    </source>
</evidence>
<reference evidence="9 10" key="1">
    <citation type="submission" date="2016-10" db="EMBL/GenBank/DDBJ databases">
        <authorList>
            <person name="de Groot N.N."/>
        </authorList>
    </citation>
    <scope>NUCLEOTIDE SEQUENCE [LARGE SCALE GENOMIC DNA]</scope>
    <source>
        <strain evidence="9 10">DSM 18978</strain>
    </source>
</reference>
<dbReference type="Gene3D" id="3.30.300.20">
    <property type="match status" value="2"/>
</dbReference>
<keyword evidence="10" id="KW-1185">Reference proteome</keyword>
<evidence type="ECO:0000256" key="2">
    <source>
        <dbReference type="ARBA" id="ARBA00022490"/>
    </source>
</evidence>
<dbReference type="GO" id="GO:0003700">
    <property type="term" value="F:DNA-binding transcription factor activity"/>
    <property type="evidence" value="ECO:0007669"/>
    <property type="project" value="InterPro"/>
</dbReference>
<keyword evidence="1 7" id="KW-0806">Transcription termination</keyword>
<dbReference type="GO" id="GO:0006353">
    <property type="term" value="P:DNA-templated transcription termination"/>
    <property type="evidence" value="ECO:0007669"/>
    <property type="project" value="UniProtKB-UniRule"/>
</dbReference>
<dbReference type="GO" id="GO:0031564">
    <property type="term" value="P:transcription antitermination"/>
    <property type="evidence" value="ECO:0007669"/>
    <property type="project" value="UniProtKB-UniRule"/>
</dbReference>
<dbReference type="Pfam" id="PF08529">
    <property type="entry name" value="NusA_N"/>
    <property type="match status" value="1"/>
</dbReference>
<feature type="domain" description="S1 motif" evidence="8">
    <location>
        <begin position="135"/>
        <end position="199"/>
    </location>
</feature>
<dbReference type="Pfam" id="PF00575">
    <property type="entry name" value="S1"/>
    <property type="match status" value="1"/>
</dbReference>
<dbReference type="PANTHER" id="PTHR22648:SF0">
    <property type="entry name" value="TRANSCRIPTION TERMINATION_ANTITERMINATION PROTEIN NUSA"/>
    <property type="match status" value="1"/>
</dbReference>
<dbReference type="InterPro" id="IPR003029">
    <property type="entry name" value="S1_domain"/>
</dbReference>
<dbReference type="Pfam" id="PF13184">
    <property type="entry name" value="KH_NusA_1st"/>
    <property type="match status" value="1"/>
</dbReference>
<dbReference type="Proteomes" id="UP000198636">
    <property type="component" value="Unassembled WGS sequence"/>
</dbReference>
<dbReference type="NCBIfam" id="TIGR01953">
    <property type="entry name" value="NusA"/>
    <property type="match status" value="1"/>
</dbReference>
<gene>
    <name evidence="7" type="primary">nusA</name>
    <name evidence="9" type="ORF">SAMN03080606_00871</name>
</gene>
<dbReference type="FunFam" id="3.30.300.20:FF:000002">
    <property type="entry name" value="Transcription termination/antitermination protein NusA"/>
    <property type="match status" value="1"/>
</dbReference>
<protein>
    <recommendedName>
        <fullName evidence="7">Transcription termination/antitermination protein NusA</fullName>
    </recommendedName>
</protein>
<sequence length="346" mass="38347">MNMEFIEALQQIQKDKGISKEILIDAIEAALISSYKRNFGTSQNVRVEIERDTGDVRVYSQKQVVEEVEDDLLEISIEDAKAIDSNYDAGDVIEREVTPRNFGRIAAQTAKQVVVQRIREAERGVVFEEFINRESDIITGSVARVAKGMVYINLGKTEAILGPTEQMPNEDYNHGDRIKTYIVEVKKTTKGPQIVVSRTHPGLIKRLFELEVPEIHEGVVEIKSISREAGSRTKIAVESKDPNVDPVGACVGPKGTRVQSIVDELKGEKIDIIKYSKDPSEFIASSLSPSKVLSAVVNPDEKTAKVVVPDYQLSLAIGKEGQNARLAAKLTGWKIDIKSESQVKEE</sequence>
<dbReference type="InterPro" id="IPR010213">
    <property type="entry name" value="TF_NusA"/>
</dbReference>
<dbReference type="InterPro" id="IPR013735">
    <property type="entry name" value="TF_NusA_N"/>
</dbReference>
<dbReference type="STRING" id="1120976.SAMN03080606_00871"/>
<keyword evidence="2 7" id="KW-0963">Cytoplasm</keyword>
<dbReference type="SUPFAM" id="SSF69705">
    <property type="entry name" value="Transcription factor NusA, N-terminal domain"/>
    <property type="match status" value="1"/>
</dbReference>
<dbReference type="InterPro" id="IPR025249">
    <property type="entry name" value="TF_NusA_KH_1st"/>
</dbReference>
<keyword evidence="3 7" id="KW-0889">Transcription antitermination</keyword>
<dbReference type="Pfam" id="PF26594">
    <property type="entry name" value="KH_NusA_2nd"/>
    <property type="match status" value="1"/>
</dbReference>
<evidence type="ECO:0000256" key="3">
    <source>
        <dbReference type="ARBA" id="ARBA00022814"/>
    </source>
</evidence>